<protein>
    <recommendedName>
        <fullName evidence="3">Class I lanthipeptide</fullName>
    </recommendedName>
</protein>
<evidence type="ECO:0000313" key="1">
    <source>
        <dbReference type="EMBL" id="NML39892.1"/>
    </source>
</evidence>
<gene>
    <name evidence="1" type="ORF">HHL17_22015</name>
</gene>
<dbReference type="RefSeq" id="WP_169226945.1">
    <property type="nucleotide sequence ID" value="NZ_JABBGC010000002.1"/>
</dbReference>
<dbReference type="NCBIfam" id="NF038153">
    <property type="entry name" value="lant_leader_L1a"/>
    <property type="match status" value="1"/>
</dbReference>
<proteinExistence type="predicted"/>
<dbReference type="AlphaFoldDB" id="A0A848GS17"/>
<dbReference type="EMBL" id="JABBGC010000002">
    <property type="protein sequence ID" value="NML39892.1"/>
    <property type="molecule type" value="Genomic_DNA"/>
</dbReference>
<comment type="caution">
    <text evidence="1">The sequence shown here is derived from an EMBL/GenBank/DDBJ whole genome shotgun (WGS) entry which is preliminary data.</text>
</comment>
<evidence type="ECO:0008006" key="3">
    <source>
        <dbReference type="Google" id="ProtNLM"/>
    </source>
</evidence>
<dbReference type="InterPro" id="IPR058238">
    <property type="entry name" value="Lant_leader_dom"/>
</dbReference>
<sequence length="67" mass="7210">MKKKKISIDRKLMLGKSPIASLNNTQQEMIAGGIPPTLIRCTSRAVTCATAPRPGQPCELCNPDTTL</sequence>
<reference evidence="1 2" key="1">
    <citation type="submission" date="2020-04" db="EMBL/GenBank/DDBJ databases">
        <title>Chitinophaga sp. G-6-1-13 sp. nov., isolated from soil.</title>
        <authorList>
            <person name="Dahal R.H."/>
            <person name="Chaudhary D.K."/>
        </authorList>
    </citation>
    <scope>NUCLEOTIDE SEQUENCE [LARGE SCALE GENOMIC DNA]</scope>
    <source>
        <strain evidence="1 2">G-6-1-13</strain>
    </source>
</reference>
<organism evidence="1 2">
    <name type="scientific">Chitinophaga fulva</name>
    <dbReference type="NCBI Taxonomy" id="2728842"/>
    <lineage>
        <taxon>Bacteria</taxon>
        <taxon>Pseudomonadati</taxon>
        <taxon>Bacteroidota</taxon>
        <taxon>Chitinophagia</taxon>
        <taxon>Chitinophagales</taxon>
        <taxon>Chitinophagaceae</taxon>
        <taxon>Chitinophaga</taxon>
    </lineage>
</organism>
<name>A0A848GS17_9BACT</name>
<dbReference type="Proteomes" id="UP000583266">
    <property type="component" value="Unassembled WGS sequence"/>
</dbReference>
<evidence type="ECO:0000313" key="2">
    <source>
        <dbReference type="Proteomes" id="UP000583266"/>
    </source>
</evidence>
<accession>A0A848GS17</accession>
<keyword evidence="2" id="KW-1185">Reference proteome</keyword>